<dbReference type="Proteomes" id="UP000267250">
    <property type="component" value="Chromosome"/>
</dbReference>
<dbReference type="EMBL" id="CP016379">
    <property type="protein sequence ID" value="AZR71997.1"/>
    <property type="molecule type" value="Genomic_DNA"/>
</dbReference>
<name>A0A3S9SUJ7_9FIRM</name>
<feature type="transmembrane region" description="Helical" evidence="1">
    <location>
        <begin position="95"/>
        <end position="125"/>
    </location>
</feature>
<keyword evidence="1" id="KW-0472">Membrane</keyword>
<dbReference type="Pfam" id="PF12730">
    <property type="entry name" value="ABC2_membrane_4"/>
    <property type="match status" value="1"/>
</dbReference>
<dbReference type="RefSeq" id="WP_127015329.1">
    <property type="nucleotide sequence ID" value="NZ_CP016379.1"/>
</dbReference>
<feature type="transmembrane region" description="Helical" evidence="1">
    <location>
        <begin position="18"/>
        <end position="37"/>
    </location>
</feature>
<dbReference type="AlphaFoldDB" id="A0A3S9SUJ7"/>
<feature type="transmembrane region" description="Helical" evidence="1">
    <location>
        <begin position="180"/>
        <end position="203"/>
    </location>
</feature>
<sequence length="253" mass="28941">MIRLLRVELLKIIKMKQIYLNLVGAILFGLIIFLNYIGESEISAFEFPIGSLSNLTQTFVIIIFLGFSSYIYGIEIQEKTLKILHTKPIPAWKVVLVKFFVGIIYTFLLLFSVGFIVFIIASIFYPLTDFPDQSGSNIIPVTEGINYIVLAYFMQGLALIFVTALCITLSIILDSPVMALILTFFVMLFSFIAGNVEFIRPVLPTTHWLIWREIIQRKIAWGHVWNSLMILGIYSFILFGIAVYAYRLKEVKI</sequence>
<feature type="transmembrane region" description="Helical" evidence="1">
    <location>
        <begin position="223"/>
        <end position="246"/>
    </location>
</feature>
<keyword evidence="1" id="KW-0812">Transmembrane</keyword>
<evidence type="ECO:0008006" key="4">
    <source>
        <dbReference type="Google" id="ProtNLM"/>
    </source>
</evidence>
<evidence type="ECO:0000256" key="1">
    <source>
        <dbReference type="SAM" id="Phobius"/>
    </source>
</evidence>
<gene>
    <name evidence="2" type="ORF">BBF96_00400</name>
</gene>
<keyword evidence="1" id="KW-1133">Transmembrane helix</keyword>
<reference evidence="2 3" key="1">
    <citation type="submission" date="2016-07" db="EMBL/GenBank/DDBJ databases">
        <title>Genome and transcriptome analysis of iron-reducing fermentative bacteria Anoxybacter fermentans.</title>
        <authorList>
            <person name="Zeng X."/>
            <person name="Shao Z."/>
        </authorList>
    </citation>
    <scope>NUCLEOTIDE SEQUENCE [LARGE SCALE GENOMIC DNA]</scope>
    <source>
        <strain evidence="2 3">DY22613</strain>
    </source>
</reference>
<accession>A0A3S9SUJ7</accession>
<evidence type="ECO:0000313" key="2">
    <source>
        <dbReference type="EMBL" id="AZR71997.1"/>
    </source>
</evidence>
<feature type="transmembrane region" description="Helical" evidence="1">
    <location>
        <begin position="57"/>
        <end position="74"/>
    </location>
</feature>
<proteinExistence type="predicted"/>
<dbReference type="OrthoDB" id="9837774at2"/>
<keyword evidence="3" id="KW-1185">Reference proteome</keyword>
<protein>
    <recommendedName>
        <fullName evidence="4">ABC transporter permease</fullName>
    </recommendedName>
</protein>
<organism evidence="2 3">
    <name type="scientific">Anoxybacter fermentans</name>
    <dbReference type="NCBI Taxonomy" id="1323375"/>
    <lineage>
        <taxon>Bacteria</taxon>
        <taxon>Bacillati</taxon>
        <taxon>Bacillota</taxon>
        <taxon>Clostridia</taxon>
        <taxon>Halanaerobiales</taxon>
        <taxon>Anoxybacter</taxon>
    </lineage>
</organism>
<dbReference type="PANTHER" id="PTHR37305:SF1">
    <property type="entry name" value="MEMBRANE PROTEIN"/>
    <property type="match status" value="1"/>
</dbReference>
<dbReference type="PANTHER" id="PTHR37305">
    <property type="entry name" value="INTEGRAL MEMBRANE PROTEIN-RELATED"/>
    <property type="match status" value="1"/>
</dbReference>
<feature type="transmembrane region" description="Helical" evidence="1">
    <location>
        <begin position="145"/>
        <end position="173"/>
    </location>
</feature>
<dbReference type="KEGG" id="aft:BBF96_00400"/>
<evidence type="ECO:0000313" key="3">
    <source>
        <dbReference type="Proteomes" id="UP000267250"/>
    </source>
</evidence>